<proteinExistence type="predicted"/>
<dbReference type="SUPFAM" id="SSF54862">
    <property type="entry name" value="4Fe-4S ferredoxins"/>
    <property type="match status" value="1"/>
</dbReference>
<dbReference type="Pfam" id="PF00037">
    <property type="entry name" value="Fer4"/>
    <property type="match status" value="1"/>
</dbReference>
<feature type="domain" description="4Fe-4S ferredoxin-type" evidence="1">
    <location>
        <begin position="56"/>
        <end position="78"/>
    </location>
</feature>
<name>X0YS17_9ZZZZ</name>
<reference evidence="2" key="1">
    <citation type="journal article" date="2014" name="Front. Microbiol.">
        <title>High frequency of phylogenetically diverse reductive dehalogenase-homologous genes in deep subseafloor sedimentary metagenomes.</title>
        <authorList>
            <person name="Kawai M."/>
            <person name="Futagami T."/>
            <person name="Toyoda A."/>
            <person name="Takaki Y."/>
            <person name="Nishi S."/>
            <person name="Hori S."/>
            <person name="Arai W."/>
            <person name="Tsubouchi T."/>
            <person name="Morono Y."/>
            <person name="Uchiyama I."/>
            <person name="Ito T."/>
            <person name="Fujiyama A."/>
            <person name="Inagaki F."/>
            <person name="Takami H."/>
        </authorList>
    </citation>
    <scope>NUCLEOTIDE SEQUENCE</scope>
    <source>
        <strain evidence="2">Expedition CK06-06</strain>
    </source>
</reference>
<organism evidence="2">
    <name type="scientific">marine sediment metagenome</name>
    <dbReference type="NCBI Taxonomy" id="412755"/>
    <lineage>
        <taxon>unclassified sequences</taxon>
        <taxon>metagenomes</taxon>
        <taxon>ecological metagenomes</taxon>
    </lineage>
</organism>
<accession>X0YS17</accession>
<sequence length="78" mass="8810">MLQLSETFPTLDCPQCIATPKMVQVGQHPRIKLLAYSEVEEVSGYVGNFKVKIRRKASFVNWDKCTGCGLCMENVRES</sequence>
<protein>
    <recommendedName>
        <fullName evidence="1">4Fe-4S ferredoxin-type domain-containing protein</fullName>
    </recommendedName>
</protein>
<dbReference type="InterPro" id="IPR017896">
    <property type="entry name" value="4Fe4S_Fe-S-bd"/>
</dbReference>
<dbReference type="PROSITE" id="PS51379">
    <property type="entry name" value="4FE4S_FER_2"/>
    <property type="match status" value="1"/>
</dbReference>
<gene>
    <name evidence="2" type="ORF">S01H4_09787</name>
</gene>
<dbReference type="AlphaFoldDB" id="X0YS17"/>
<dbReference type="EMBL" id="BART01003610">
    <property type="protein sequence ID" value="GAG58990.1"/>
    <property type="molecule type" value="Genomic_DNA"/>
</dbReference>
<evidence type="ECO:0000259" key="1">
    <source>
        <dbReference type="PROSITE" id="PS51379"/>
    </source>
</evidence>
<evidence type="ECO:0000313" key="2">
    <source>
        <dbReference type="EMBL" id="GAG58990.1"/>
    </source>
</evidence>
<comment type="caution">
    <text evidence="2">The sequence shown here is derived from an EMBL/GenBank/DDBJ whole genome shotgun (WGS) entry which is preliminary data.</text>
</comment>
<feature type="non-terminal residue" evidence="2">
    <location>
        <position position="78"/>
    </location>
</feature>